<sequence>MAKHLQHHSDPYSLSFLTSKESWELLEKKVFRGESCPPDLLEAGPQVALHCKGLPLVVVLIAGIIAEMEKEASLWLKVANDLSSFSLGE</sequence>
<dbReference type="Proteomes" id="UP001311915">
    <property type="component" value="Unassembled WGS sequence"/>
</dbReference>
<accession>A0AAV9L0C4</accession>
<dbReference type="AlphaFoldDB" id="A0AAV9L0C4"/>
<dbReference type="GO" id="GO:0043531">
    <property type="term" value="F:ADP binding"/>
    <property type="evidence" value="ECO:0007669"/>
    <property type="project" value="InterPro"/>
</dbReference>
<keyword evidence="1" id="KW-0433">Leucine-rich repeat</keyword>
<keyword evidence="3" id="KW-1185">Reference proteome</keyword>
<evidence type="ECO:0000313" key="2">
    <source>
        <dbReference type="EMBL" id="KAK4719031.1"/>
    </source>
</evidence>
<evidence type="ECO:0008006" key="4">
    <source>
        <dbReference type="Google" id="ProtNLM"/>
    </source>
</evidence>
<protein>
    <recommendedName>
        <fullName evidence="4">NB-ARC domain-containing protein</fullName>
    </recommendedName>
</protein>
<name>A0AAV9L0C4_9SOLN</name>
<dbReference type="InterPro" id="IPR042197">
    <property type="entry name" value="Apaf_helical"/>
</dbReference>
<evidence type="ECO:0000313" key="3">
    <source>
        <dbReference type="Proteomes" id="UP001311915"/>
    </source>
</evidence>
<comment type="caution">
    <text evidence="2">The sequence shown here is derived from an EMBL/GenBank/DDBJ whole genome shotgun (WGS) entry which is preliminary data.</text>
</comment>
<dbReference type="SUPFAM" id="SSF52540">
    <property type="entry name" value="P-loop containing nucleoside triphosphate hydrolases"/>
    <property type="match status" value="1"/>
</dbReference>
<organism evidence="2 3">
    <name type="scientific">Solanum pinnatisectum</name>
    <name type="common">tansyleaf nightshade</name>
    <dbReference type="NCBI Taxonomy" id="50273"/>
    <lineage>
        <taxon>Eukaryota</taxon>
        <taxon>Viridiplantae</taxon>
        <taxon>Streptophyta</taxon>
        <taxon>Embryophyta</taxon>
        <taxon>Tracheophyta</taxon>
        <taxon>Spermatophyta</taxon>
        <taxon>Magnoliopsida</taxon>
        <taxon>eudicotyledons</taxon>
        <taxon>Gunneridae</taxon>
        <taxon>Pentapetalae</taxon>
        <taxon>asterids</taxon>
        <taxon>lamiids</taxon>
        <taxon>Solanales</taxon>
        <taxon>Solanaceae</taxon>
        <taxon>Solanoideae</taxon>
        <taxon>Solaneae</taxon>
        <taxon>Solanum</taxon>
    </lineage>
</organism>
<dbReference type="Gene3D" id="1.10.8.430">
    <property type="entry name" value="Helical domain of apoptotic protease-activating factors"/>
    <property type="match status" value="1"/>
</dbReference>
<evidence type="ECO:0000256" key="1">
    <source>
        <dbReference type="ARBA" id="ARBA00022614"/>
    </source>
</evidence>
<dbReference type="EMBL" id="JAWPEI010000008">
    <property type="protein sequence ID" value="KAK4719031.1"/>
    <property type="molecule type" value="Genomic_DNA"/>
</dbReference>
<dbReference type="InterPro" id="IPR027417">
    <property type="entry name" value="P-loop_NTPase"/>
</dbReference>
<reference evidence="2 3" key="1">
    <citation type="submission" date="2023-10" db="EMBL/GenBank/DDBJ databases">
        <title>Genome-Wide Identification Analysis in wild type Solanum Pinnatisectum Reveals Some Genes Defensing Phytophthora Infestans.</title>
        <authorList>
            <person name="Sun C."/>
        </authorList>
    </citation>
    <scope>NUCLEOTIDE SEQUENCE [LARGE SCALE GENOMIC DNA]</scope>
    <source>
        <strain evidence="2">LQN</strain>
        <tissue evidence="2">Leaf</tissue>
    </source>
</reference>
<gene>
    <name evidence="2" type="ORF">R3W88_017369</name>
</gene>
<proteinExistence type="predicted"/>